<protein>
    <submittedName>
        <fullName evidence="1">Uncharacterized protein</fullName>
    </submittedName>
</protein>
<dbReference type="AlphaFoldDB" id="K3YFP4"/>
<reference evidence="2" key="1">
    <citation type="journal article" date="2012" name="Nat. Biotechnol.">
        <title>Reference genome sequence of the model plant Setaria.</title>
        <authorList>
            <person name="Bennetzen J.L."/>
            <person name="Schmutz J."/>
            <person name="Wang H."/>
            <person name="Percifield R."/>
            <person name="Hawkins J."/>
            <person name="Pontaroli A.C."/>
            <person name="Estep M."/>
            <person name="Feng L."/>
            <person name="Vaughn J.N."/>
            <person name="Grimwood J."/>
            <person name="Jenkins J."/>
            <person name="Barry K."/>
            <person name="Lindquist E."/>
            <person name="Hellsten U."/>
            <person name="Deshpande S."/>
            <person name="Wang X."/>
            <person name="Wu X."/>
            <person name="Mitros T."/>
            <person name="Triplett J."/>
            <person name="Yang X."/>
            <person name="Ye C.Y."/>
            <person name="Mauro-Herrera M."/>
            <person name="Wang L."/>
            <person name="Li P."/>
            <person name="Sharma M."/>
            <person name="Sharma R."/>
            <person name="Ronald P.C."/>
            <person name="Panaud O."/>
            <person name="Kellogg E.A."/>
            <person name="Brutnell T.P."/>
            <person name="Doust A.N."/>
            <person name="Tuskan G.A."/>
            <person name="Rokhsar D."/>
            <person name="Devos K.M."/>
        </authorList>
    </citation>
    <scope>NUCLEOTIDE SEQUENCE [LARGE SCALE GENOMIC DNA]</scope>
    <source>
        <strain evidence="2">cv. Yugu1</strain>
    </source>
</reference>
<dbReference type="InParanoid" id="K3YFP4"/>
<proteinExistence type="predicted"/>
<dbReference type="HOGENOM" id="CLU_3360610_0_0_1"/>
<dbReference type="Gramene" id="KQK97616">
    <property type="protein sequence ID" value="KQK97616"/>
    <property type="gene ID" value="SETIT_013062mg"/>
</dbReference>
<name>K3YFP4_SETIT</name>
<dbReference type="Proteomes" id="UP000004995">
    <property type="component" value="Unassembled WGS sequence"/>
</dbReference>
<dbReference type="EnsemblPlants" id="KQK97616">
    <property type="protein sequence ID" value="KQK97616"/>
    <property type="gene ID" value="SETIT_013062mg"/>
</dbReference>
<evidence type="ECO:0000313" key="1">
    <source>
        <dbReference type="EnsemblPlants" id="KQK97616"/>
    </source>
</evidence>
<accession>K3YFP4</accession>
<sequence length="36" mass="3941">MSISHKIMITFSSASRSLSSSSLSISLFCHACNLHR</sequence>
<evidence type="ECO:0000313" key="2">
    <source>
        <dbReference type="Proteomes" id="UP000004995"/>
    </source>
</evidence>
<reference evidence="1" key="2">
    <citation type="submission" date="2018-08" db="UniProtKB">
        <authorList>
            <consortium name="EnsemblPlants"/>
        </authorList>
    </citation>
    <scope>IDENTIFICATION</scope>
    <source>
        <strain evidence="1">Yugu1</strain>
    </source>
</reference>
<keyword evidence="2" id="KW-1185">Reference proteome</keyword>
<organism evidence="1 2">
    <name type="scientific">Setaria italica</name>
    <name type="common">Foxtail millet</name>
    <name type="synonym">Panicum italicum</name>
    <dbReference type="NCBI Taxonomy" id="4555"/>
    <lineage>
        <taxon>Eukaryota</taxon>
        <taxon>Viridiplantae</taxon>
        <taxon>Streptophyta</taxon>
        <taxon>Embryophyta</taxon>
        <taxon>Tracheophyta</taxon>
        <taxon>Spermatophyta</taxon>
        <taxon>Magnoliopsida</taxon>
        <taxon>Liliopsida</taxon>
        <taxon>Poales</taxon>
        <taxon>Poaceae</taxon>
        <taxon>PACMAD clade</taxon>
        <taxon>Panicoideae</taxon>
        <taxon>Panicodae</taxon>
        <taxon>Paniceae</taxon>
        <taxon>Cenchrinae</taxon>
        <taxon>Setaria</taxon>
    </lineage>
</organism>
<dbReference type="EMBL" id="AGNK02004380">
    <property type="status" value="NOT_ANNOTATED_CDS"/>
    <property type="molecule type" value="Genomic_DNA"/>
</dbReference>